<dbReference type="RefSeq" id="WP_021604731.1">
    <property type="nucleotide sequence ID" value="NZ_KE951508.1"/>
</dbReference>
<dbReference type="PANTHER" id="PTHR30634:SF14">
    <property type="match status" value="1"/>
</dbReference>
<name>U1PYJ2_9ACTO</name>
<sequence length="800" mass="85123">MTVSVGAVEGTAEVAAENDVVDDAEDARPPVRVLGIRHHGPGSARALAAALEAYRPDCVLIEGPADADGLIEWAGRGLEPPVALLAWDNTDPSEASFWPMAVFSPEWQALSWAVAHGAKVHFMDLPAAAVLAERKAERERARASTEAGTEEDVDDADDPGDSSDSGGSDDSDGSGETGGSGDGGAAAQDAARPERTDPIAELARLAGYEDPEAWWEDVVELRMEGDPFDALAEAIGLLREASPETDESTLRREAHMRKVLRAARRAGHERIAVVCGAWHAPALVGKPPKVSQDNARLKGMAKARTSLTWVPWTHRRLAGGSGYRAGVESPGWYHLLFTAPDRPVVRWLTQVAASLRRQDLPVSSAHIIEAARLAQSLAALRGRPMAGLDELGEAVLSVMCEGSAVRAAAATREVLIGEALGSVPDGVPMVPLDADLRSAAKSLRMAFAAAPKTLTLDLRKPRDLAKSQLLLRLEILGITWGKRQRVSSSGTFKEVWELEWDPEMSVQVVEAAAFGTTVASAAGGALLAATDSLPQVTGSVEKALAAGLSGVVPELLRILDEQAAREMDIVRLLGSVPALARSQRYGDVRGTEASSLGAVTRAVLVRGCAGMPAAAANVDARMARTLRSTIDEVQSVIGLLDERAAALWNGALRSALATRSLPGLLAGRITRMLLDAGELTRDAAALRLSRALSQGTQPEEQAEWIEGFLAGDILLLSYDNVLLEVLDEWLRRIGDRVFVDVLPALRRAFGQWPSPQKVDLARQIRDLGSPAPHGNGPTEERFDDVEAVLDTVSMILGGTR</sequence>
<dbReference type="HOGENOM" id="CLU_009152_1_0_11"/>
<dbReference type="PANTHER" id="PTHR30634">
    <property type="entry name" value="OUTER MEMBRANE LOLAB LIPOPROTEIN INSERTION APPARATUS"/>
    <property type="match status" value="1"/>
</dbReference>
<proteinExistence type="predicted"/>
<comment type="caution">
    <text evidence="2">The sequence shown here is derived from an EMBL/GenBank/DDBJ whole genome shotgun (WGS) entry which is preliminary data.</text>
</comment>
<dbReference type="Pfam" id="PF18934">
    <property type="entry name" value="DUF5682"/>
    <property type="match status" value="1"/>
</dbReference>
<reference evidence="2 3" key="1">
    <citation type="submission" date="2013-06" db="EMBL/GenBank/DDBJ databases">
        <authorList>
            <person name="Weinstock G."/>
            <person name="Sodergren E."/>
            <person name="Lobos E.A."/>
            <person name="Fulton L."/>
            <person name="Fulton R."/>
            <person name="Courtney L."/>
            <person name="Fronick C."/>
            <person name="O'Laughlin M."/>
            <person name="Godfrey J."/>
            <person name="Wilson R.M."/>
            <person name="Miner T."/>
            <person name="Farmer C."/>
            <person name="Delehaunty K."/>
            <person name="Cordes M."/>
            <person name="Minx P."/>
            <person name="Tomlinson C."/>
            <person name="Chen J."/>
            <person name="Wollam A."/>
            <person name="Pepin K.H."/>
            <person name="Bhonagiri V."/>
            <person name="Zhang X."/>
            <person name="Warren W."/>
            <person name="Mitreva M."/>
            <person name="Mardis E.R."/>
            <person name="Wilson R.K."/>
        </authorList>
    </citation>
    <scope>NUCLEOTIDE SEQUENCE [LARGE SCALE GENOMIC DNA]</scope>
    <source>
        <strain evidence="2 3">F0510</strain>
    </source>
</reference>
<dbReference type="InterPro" id="IPR043737">
    <property type="entry name" value="DUF5682"/>
</dbReference>
<gene>
    <name evidence="2" type="ORF">HMPREF1549_03275</name>
</gene>
<feature type="compositionally biased region" description="Acidic residues" evidence="1">
    <location>
        <begin position="148"/>
        <end position="173"/>
    </location>
</feature>
<dbReference type="AlphaFoldDB" id="U1PYJ2"/>
<evidence type="ECO:0000256" key="1">
    <source>
        <dbReference type="SAM" id="MobiDB-lite"/>
    </source>
</evidence>
<protein>
    <submittedName>
        <fullName evidence="2">Uncharacterized protein</fullName>
    </submittedName>
</protein>
<dbReference type="OrthoDB" id="9789979at2"/>
<evidence type="ECO:0000313" key="3">
    <source>
        <dbReference type="Proteomes" id="UP000016498"/>
    </source>
</evidence>
<organism evidence="2 3">
    <name type="scientific">Actinomyces johnsonii F0510</name>
    <dbReference type="NCBI Taxonomy" id="1227262"/>
    <lineage>
        <taxon>Bacteria</taxon>
        <taxon>Bacillati</taxon>
        <taxon>Actinomycetota</taxon>
        <taxon>Actinomycetes</taxon>
        <taxon>Actinomycetales</taxon>
        <taxon>Actinomycetaceae</taxon>
        <taxon>Actinomyces</taxon>
    </lineage>
</organism>
<dbReference type="Proteomes" id="UP000016498">
    <property type="component" value="Unassembled WGS sequence"/>
</dbReference>
<evidence type="ECO:0000313" key="2">
    <source>
        <dbReference type="EMBL" id="ERH15466.1"/>
    </source>
</evidence>
<accession>U1PYJ2</accession>
<feature type="region of interest" description="Disordered" evidence="1">
    <location>
        <begin position="138"/>
        <end position="194"/>
    </location>
</feature>
<feature type="compositionally biased region" description="Gly residues" evidence="1">
    <location>
        <begin position="175"/>
        <end position="184"/>
    </location>
</feature>
<dbReference type="PATRIC" id="fig|1227262.3.peg.2657"/>
<dbReference type="InterPro" id="IPR050458">
    <property type="entry name" value="LolB"/>
</dbReference>
<dbReference type="EMBL" id="AWSD01000398">
    <property type="protein sequence ID" value="ERH15466.1"/>
    <property type="molecule type" value="Genomic_DNA"/>
</dbReference>